<dbReference type="EMBL" id="FXSZ01000001">
    <property type="protein sequence ID" value="SMO39638.1"/>
    <property type="molecule type" value="Genomic_DNA"/>
</dbReference>
<protein>
    <recommendedName>
        <fullName evidence="1">DUF1835 domain-containing protein</fullName>
    </recommendedName>
</protein>
<dbReference type="InterPro" id="IPR014973">
    <property type="entry name" value="DUF1835"/>
</dbReference>
<evidence type="ECO:0000259" key="1">
    <source>
        <dbReference type="Pfam" id="PF08874"/>
    </source>
</evidence>
<accession>A0A521AXS4</accession>
<gene>
    <name evidence="2" type="ORF">SAMN06265350_101503</name>
</gene>
<proteinExistence type="predicted"/>
<dbReference type="Pfam" id="PF08874">
    <property type="entry name" value="DUF1835"/>
    <property type="match status" value="1"/>
</dbReference>
<reference evidence="2 3" key="1">
    <citation type="submission" date="2017-05" db="EMBL/GenBank/DDBJ databases">
        <authorList>
            <person name="Varghese N."/>
            <person name="Submissions S."/>
        </authorList>
    </citation>
    <scope>NUCLEOTIDE SEQUENCE [LARGE SCALE GENOMIC DNA]</scope>
    <source>
        <strain evidence="2 3">DSM 21342</strain>
    </source>
</reference>
<dbReference type="RefSeq" id="WP_142601161.1">
    <property type="nucleotide sequence ID" value="NZ_FXSZ01000001.1"/>
</dbReference>
<sequence>MLHILNGDLLLKPFKHTHLPGEILIWRECMAEGPISTDDKQFWELRAKFISETYHSSPTEYSAKFLRQLHKLDHAKKYNEINLWFEFDLFCQVNMLCTLEVIKSKKTSAAIYWVTPVQSSADDYFTGYGSLNSADLLKLFQNRRKLSPKDLDFFSELWKAYQTEDIKKIKNLINSTDLPFVKEVFAAHLERLPQYGKPTRIEKKLQQIIDAGITNEMEICKRFWETESIYGYGDLQVIHALNQYLSTAS</sequence>
<evidence type="ECO:0000313" key="2">
    <source>
        <dbReference type="EMBL" id="SMO39638.1"/>
    </source>
</evidence>
<organism evidence="2 3">
    <name type="scientific">Solitalea koreensis</name>
    <dbReference type="NCBI Taxonomy" id="543615"/>
    <lineage>
        <taxon>Bacteria</taxon>
        <taxon>Pseudomonadati</taxon>
        <taxon>Bacteroidota</taxon>
        <taxon>Sphingobacteriia</taxon>
        <taxon>Sphingobacteriales</taxon>
        <taxon>Sphingobacteriaceae</taxon>
        <taxon>Solitalea</taxon>
    </lineage>
</organism>
<feature type="domain" description="DUF1835" evidence="1">
    <location>
        <begin position="3"/>
        <end position="106"/>
    </location>
</feature>
<dbReference type="AlphaFoldDB" id="A0A521AXS4"/>
<evidence type="ECO:0000313" key="3">
    <source>
        <dbReference type="Proteomes" id="UP000315971"/>
    </source>
</evidence>
<name>A0A521AXS4_9SPHI</name>
<dbReference type="OrthoDB" id="127805at2"/>
<keyword evidence="3" id="KW-1185">Reference proteome</keyword>
<dbReference type="Proteomes" id="UP000315971">
    <property type="component" value="Unassembled WGS sequence"/>
</dbReference>